<dbReference type="GO" id="GO:0005634">
    <property type="term" value="C:nucleus"/>
    <property type="evidence" value="ECO:0007669"/>
    <property type="project" value="TreeGrafter"/>
</dbReference>
<dbReference type="PANTHER" id="PTHR12480:SF6">
    <property type="entry name" value="2-OXOGLUTARATE AND IRON-DEPENDENT OXYGENASE JMJD4"/>
    <property type="match status" value="1"/>
</dbReference>
<dbReference type="Gene3D" id="2.60.120.650">
    <property type="entry name" value="Cupin"/>
    <property type="match status" value="1"/>
</dbReference>
<name>A0A371DW76_9APHY</name>
<organism evidence="2 3">
    <name type="scientific">Lentinus brumalis</name>
    <dbReference type="NCBI Taxonomy" id="2498619"/>
    <lineage>
        <taxon>Eukaryota</taxon>
        <taxon>Fungi</taxon>
        <taxon>Dikarya</taxon>
        <taxon>Basidiomycota</taxon>
        <taxon>Agaricomycotina</taxon>
        <taxon>Agaricomycetes</taxon>
        <taxon>Polyporales</taxon>
        <taxon>Polyporaceae</taxon>
        <taxon>Lentinus</taxon>
    </lineage>
</organism>
<dbReference type="GO" id="GO:0005737">
    <property type="term" value="C:cytoplasm"/>
    <property type="evidence" value="ECO:0007669"/>
    <property type="project" value="TreeGrafter"/>
</dbReference>
<sequence>MDIRYPRADSAPSYARFSRDYLLPNKPVIIGPSLISSWAAVRRWASEDGSINWDYMKTTYGSCEVTVADCSTRDFSDQKRNQMLFRDVVSLWQAGQGQSLYVKDWHLARALITAGENGLNTDPFYTTPDIFRDDWMNAYYSACTDDDFRFVYVGAAGTFTPLHRDVYTSYSWSTNICGRKRWWLFPPDQTHLLFRKGGEEHLETAYDVRNVDPATYPLFSQAKPIVVEQGPGETIFVPSGWYHQVENLTACISINHNWCNSVNLPSLYDSMCAKVTEVEHALEDVKKLLSETAASRATDVAPSESQRSWEDEWIAICQDVVEKDAGWNWLTFWRMVRHALALAMDRPHQANETLWPRTPRELMPPLDFIKERIRDCRGKFMQRPQREVALVPTLDVMLADIHQLLEATD</sequence>
<dbReference type="SMART" id="SM00558">
    <property type="entry name" value="JmjC"/>
    <property type="match status" value="1"/>
</dbReference>
<accession>A0A371DW76</accession>
<dbReference type="Proteomes" id="UP000256964">
    <property type="component" value="Unassembled WGS sequence"/>
</dbReference>
<dbReference type="STRING" id="139420.A0A371DW76"/>
<reference evidence="2 3" key="1">
    <citation type="journal article" date="2018" name="Biotechnol. Biofuels">
        <title>Integrative visual omics of the white-rot fungus Polyporus brumalis exposes the biotechnological potential of its oxidative enzymes for delignifying raw plant biomass.</title>
        <authorList>
            <person name="Miyauchi S."/>
            <person name="Rancon A."/>
            <person name="Drula E."/>
            <person name="Hage H."/>
            <person name="Chaduli D."/>
            <person name="Favel A."/>
            <person name="Grisel S."/>
            <person name="Henrissat B."/>
            <person name="Herpoel-Gimbert I."/>
            <person name="Ruiz-Duenas F.J."/>
            <person name="Chevret D."/>
            <person name="Hainaut M."/>
            <person name="Lin J."/>
            <person name="Wang M."/>
            <person name="Pangilinan J."/>
            <person name="Lipzen A."/>
            <person name="Lesage-Meessen L."/>
            <person name="Navarro D."/>
            <person name="Riley R."/>
            <person name="Grigoriev I.V."/>
            <person name="Zhou S."/>
            <person name="Raouche S."/>
            <person name="Rosso M.N."/>
        </authorList>
    </citation>
    <scope>NUCLEOTIDE SEQUENCE [LARGE SCALE GENOMIC DNA]</scope>
    <source>
        <strain evidence="2 3">BRFM 1820</strain>
    </source>
</reference>
<protein>
    <submittedName>
        <fullName evidence="2">Clavaminate synthase-like protein</fullName>
    </submittedName>
</protein>
<evidence type="ECO:0000313" key="2">
    <source>
        <dbReference type="EMBL" id="RDX56751.1"/>
    </source>
</evidence>
<dbReference type="InterPro" id="IPR003347">
    <property type="entry name" value="JmjC_dom"/>
</dbReference>
<proteinExistence type="predicted"/>
<dbReference type="SUPFAM" id="SSF51197">
    <property type="entry name" value="Clavaminate synthase-like"/>
    <property type="match status" value="1"/>
</dbReference>
<dbReference type="PANTHER" id="PTHR12480">
    <property type="entry name" value="ARGININE DEMETHYLASE AND LYSYL-HYDROXYLASE JMJD"/>
    <property type="match status" value="1"/>
</dbReference>
<dbReference type="Pfam" id="PF13621">
    <property type="entry name" value="Cupin_8"/>
    <property type="match status" value="1"/>
</dbReference>
<dbReference type="GO" id="GO:0043565">
    <property type="term" value="F:sequence-specific DNA binding"/>
    <property type="evidence" value="ECO:0007669"/>
    <property type="project" value="TreeGrafter"/>
</dbReference>
<feature type="domain" description="JmjC" evidence="1">
    <location>
        <begin position="116"/>
        <end position="275"/>
    </location>
</feature>
<keyword evidence="3" id="KW-1185">Reference proteome</keyword>
<evidence type="ECO:0000313" key="3">
    <source>
        <dbReference type="Proteomes" id="UP000256964"/>
    </source>
</evidence>
<dbReference type="PROSITE" id="PS51184">
    <property type="entry name" value="JMJC"/>
    <property type="match status" value="1"/>
</dbReference>
<dbReference type="GO" id="GO:0045905">
    <property type="term" value="P:positive regulation of translational termination"/>
    <property type="evidence" value="ECO:0007669"/>
    <property type="project" value="TreeGrafter"/>
</dbReference>
<dbReference type="EMBL" id="KZ857380">
    <property type="protein sequence ID" value="RDX56751.1"/>
    <property type="molecule type" value="Genomic_DNA"/>
</dbReference>
<evidence type="ECO:0000259" key="1">
    <source>
        <dbReference type="PROSITE" id="PS51184"/>
    </source>
</evidence>
<dbReference type="InterPro" id="IPR050910">
    <property type="entry name" value="JMJD6_ArgDemeth/LysHydrox"/>
</dbReference>
<dbReference type="GO" id="GO:0016706">
    <property type="term" value="F:2-oxoglutarate-dependent dioxygenase activity"/>
    <property type="evidence" value="ECO:0007669"/>
    <property type="project" value="TreeGrafter"/>
</dbReference>
<dbReference type="OrthoDB" id="424465at2759"/>
<gene>
    <name evidence="2" type="ORF">OH76DRAFT_415281</name>
</gene>
<dbReference type="AlphaFoldDB" id="A0A371DW76"/>
<dbReference type="InterPro" id="IPR041667">
    <property type="entry name" value="Cupin_8"/>
</dbReference>